<organism evidence="1 2">
    <name type="scientific">Draconibacterium halophilum</name>
    <dbReference type="NCBI Taxonomy" id="2706887"/>
    <lineage>
        <taxon>Bacteria</taxon>
        <taxon>Pseudomonadati</taxon>
        <taxon>Bacteroidota</taxon>
        <taxon>Bacteroidia</taxon>
        <taxon>Marinilabiliales</taxon>
        <taxon>Prolixibacteraceae</taxon>
        <taxon>Draconibacterium</taxon>
    </lineage>
</organism>
<sequence length="291" mass="34563">MKIENKDHLIKMFDVQYNTHPDKDIDFYKMFMAVEMLRIMIDNEWVNQSIFNCHNKLDKTNREAYKFFRSEDLGYNWQERVYRLAEWVFNLRDVVNFDLIIQDILNGELVSRYAEMEVGSHLKINSINFEFVKPSGQKGNDFDIKIKDEIDINCEVKHKIEDTDFSEKTIEKSLSKANKQIPQDSPAIIFIKYPSEWTEDPNYLEKIQSACKSFLNRNKTHIVALIFCFQIPFRGGMSGWAYNVLRNPNYAHNQPTINVLNKLETMQLNSEWLIIENLIREQLKIKRKNNS</sequence>
<name>A0A6C0RE63_9BACT</name>
<keyword evidence="2" id="KW-1185">Reference proteome</keyword>
<evidence type="ECO:0000313" key="1">
    <source>
        <dbReference type="EMBL" id="QIA08844.1"/>
    </source>
</evidence>
<dbReference type="EMBL" id="CP048409">
    <property type="protein sequence ID" value="QIA08844.1"/>
    <property type="molecule type" value="Genomic_DNA"/>
</dbReference>
<dbReference type="KEGG" id="drc:G0Q07_14445"/>
<dbReference type="RefSeq" id="WP_163347351.1">
    <property type="nucleotide sequence ID" value="NZ_CP048409.1"/>
</dbReference>
<proteinExistence type="predicted"/>
<reference evidence="1 2" key="1">
    <citation type="submission" date="2020-02" db="EMBL/GenBank/DDBJ databases">
        <title>Genome sequencing for Draconibacterium sp. strain M1.</title>
        <authorList>
            <person name="Park S.-J."/>
        </authorList>
    </citation>
    <scope>NUCLEOTIDE SEQUENCE [LARGE SCALE GENOMIC DNA]</scope>
    <source>
        <strain evidence="1 2">M1</strain>
    </source>
</reference>
<dbReference type="AlphaFoldDB" id="A0A6C0RE63"/>
<protein>
    <submittedName>
        <fullName evidence="1">Uncharacterized protein</fullName>
    </submittedName>
</protein>
<evidence type="ECO:0000313" key="2">
    <source>
        <dbReference type="Proteomes" id="UP000474630"/>
    </source>
</evidence>
<accession>A0A6C0RE63</accession>
<gene>
    <name evidence="1" type="ORF">G0Q07_14445</name>
</gene>
<dbReference type="Proteomes" id="UP000474630">
    <property type="component" value="Chromosome"/>
</dbReference>